<keyword evidence="4" id="KW-1185">Reference proteome</keyword>
<gene>
    <name evidence="3" type="ORF">GCM10010365_46220</name>
</gene>
<evidence type="ECO:0000256" key="1">
    <source>
        <dbReference type="SAM" id="Phobius"/>
    </source>
</evidence>
<feature type="domain" description="SHOCT" evidence="2">
    <location>
        <begin position="55"/>
        <end position="78"/>
    </location>
</feature>
<comment type="caution">
    <text evidence="3">The sequence shown here is derived from an EMBL/GenBank/DDBJ whole genome shotgun (WGS) entry which is preliminary data.</text>
</comment>
<evidence type="ECO:0000313" key="4">
    <source>
        <dbReference type="Proteomes" id="UP000622166"/>
    </source>
</evidence>
<accession>A0A918PRH3</accession>
<evidence type="ECO:0000313" key="3">
    <source>
        <dbReference type="EMBL" id="GGZ20669.1"/>
    </source>
</evidence>
<dbReference type="AlphaFoldDB" id="A0A918PRH3"/>
<protein>
    <recommendedName>
        <fullName evidence="2">SHOCT domain-containing protein</fullName>
    </recommendedName>
</protein>
<reference evidence="3" key="1">
    <citation type="journal article" date="2014" name="Int. J. Syst. Evol. Microbiol.">
        <title>Complete genome sequence of Corynebacterium casei LMG S-19264T (=DSM 44701T), isolated from a smear-ripened cheese.</title>
        <authorList>
            <consortium name="US DOE Joint Genome Institute (JGI-PGF)"/>
            <person name="Walter F."/>
            <person name="Albersmeier A."/>
            <person name="Kalinowski J."/>
            <person name="Ruckert C."/>
        </authorList>
    </citation>
    <scope>NUCLEOTIDE SEQUENCE</scope>
    <source>
        <strain evidence="3">JCM 4815</strain>
    </source>
</reference>
<keyword evidence="1" id="KW-1133">Transmembrane helix</keyword>
<keyword evidence="1" id="KW-0812">Transmembrane</keyword>
<organism evidence="3 4">
    <name type="scientific">Streptomyces poonensis</name>
    <dbReference type="NCBI Taxonomy" id="68255"/>
    <lineage>
        <taxon>Bacteria</taxon>
        <taxon>Bacillati</taxon>
        <taxon>Actinomycetota</taxon>
        <taxon>Actinomycetes</taxon>
        <taxon>Kitasatosporales</taxon>
        <taxon>Streptomycetaceae</taxon>
        <taxon>Streptomyces</taxon>
    </lineage>
</organism>
<feature type="transmembrane region" description="Helical" evidence="1">
    <location>
        <begin position="12"/>
        <end position="35"/>
    </location>
</feature>
<proteinExistence type="predicted"/>
<name>A0A918PRH3_9ACTN</name>
<dbReference type="Proteomes" id="UP000622166">
    <property type="component" value="Unassembled WGS sequence"/>
</dbReference>
<dbReference type="Pfam" id="PF09851">
    <property type="entry name" value="SHOCT"/>
    <property type="match status" value="1"/>
</dbReference>
<evidence type="ECO:0000259" key="2">
    <source>
        <dbReference type="Pfam" id="PF09851"/>
    </source>
</evidence>
<reference evidence="3" key="2">
    <citation type="submission" date="2020-09" db="EMBL/GenBank/DDBJ databases">
        <authorList>
            <person name="Sun Q."/>
            <person name="Ohkuma M."/>
        </authorList>
    </citation>
    <scope>NUCLEOTIDE SEQUENCE</scope>
    <source>
        <strain evidence="3">JCM 4815</strain>
    </source>
</reference>
<dbReference type="EMBL" id="BMVW01000009">
    <property type="protein sequence ID" value="GGZ20669.1"/>
    <property type="molecule type" value="Genomic_DNA"/>
</dbReference>
<dbReference type="RefSeq" id="WP_229859280.1">
    <property type="nucleotide sequence ID" value="NZ_BMVW01000009.1"/>
</dbReference>
<keyword evidence="1" id="KW-0472">Membrane</keyword>
<dbReference type="InterPro" id="IPR018649">
    <property type="entry name" value="SHOCT"/>
</dbReference>
<sequence length="88" mass="9915">MYWNGHGMTGWGWFTMSISTVVLWALLITIAILIFRTLNRASGAPRTSVPTPPEQLLAERFARGEIDEEEYQRRLAVLRGNGSGLTKH</sequence>